<accession>A0A9D3MCN2</accession>
<evidence type="ECO:0000313" key="3">
    <source>
        <dbReference type="Proteomes" id="UP001044222"/>
    </source>
</evidence>
<comment type="caution">
    <text evidence="2">The sequence shown here is derived from an EMBL/GenBank/DDBJ whole genome shotgun (WGS) entry which is preliminary data.</text>
</comment>
<comment type="similarity">
    <text evidence="1">Belongs to the cornifelin family.</text>
</comment>
<name>A0A9D3MCN2_ANGAN</name>
<organism evidence="2 3">
    <name type="scientific">Anguilla anguilla</name>
    <name type="common">European freshwater eel</name>
    <name type="synonym">Muraena anguilla</name>
    <dbReference type="NCBI Taxonomy" id="7936"/>
    <lineage>
        <taxon>Eukaryota</taxon>
        <taxon>Metazoa</taxon>
        <taxon>Chordata</taxon>
        <taxon>Craniata</taxon>
        <taxon>Vertebrata</taxon>
        <taxon>Euteleostomi</taxon>
        <taxon>Actinopterygii</taxon>
        <taxon>Neopterygii</taxon>
        <taxon>Teleostei</taxon>
        <taxon>Anguilliformes</taxon>
        <taxon>Anguillidae</taxon>
        <taxon>Anguilla</taxon>
    </lineage>
</organism>
<keyword evidence="3" id="KW-1185">Reference proteome</keyword>
<dbReference type="InterPro" id="IPR006461">
    <property type="entry name" value="PLAC_motif_containing"/>
</dbReference>
<proteinExistence type="inferred from homology"/>
<dbReference type="EMBL" id="JAFIRN010000008">
    <property type="protein sequence ID" value="KAG5844855.1"/>
    <property type="molecule type" value="Genomic_DNA"/>
</dbReference>
<protein>
    <submittedName>
        <fullName evidence="2">Uncharacterized protein</fullName>
    </submittedName>
</protein>
<dbReference type="AlphaFoldDB" id="A0A9D3MCN2"/>
<dbReference type="NCBIfam" id="TIGR01571">
    <property type="entry name" value="A_thal_Cys_rich"/>
    <property type="match status" value="1"/>
</dbReference>
<gene>
    <name evidence="2" type="ORF">ANANG_G00167470</name>
</gene>
<dbReference type="Pfam" id="PF04749">
    <property type="entry name" value="PLAC8"/>
    <property type="match status" value="1"/>
</dbReference>
<evidence type="ECO:0000256" key="1">
    <source>
        <dbReference type="ARBA" id="ARBA00009024"/>
    </source>
</evidence>
<dbReference type="Proteomes" id="UP001044222">
    <property type="component" value="Chromosome 8"/>
</dbReference>
<dbReference type="PANTHER" id="PTHR15907">
    <property type="entry name" value="DUF614 FAMILY PROTEIN-RELATED"/>
    <property type="match status" value="1"/>
</dbReference>
<evidence type="ECO:0000313" key="2">
    <source>
        <dbReference type="EMBL" id="KAG5844855.1"/>
    </source>
</evidence>
<reference evidence="2" key="1">
    <citation type="submission" date="2021-01" db="EMBL/GenBank/DDBJ databases">
        <title>A chromosome-scale assembly of European eel, Anguilla anguilla.</title>
        <authorList>
            <person name="Henkel C."/>
            <person name="Jong-Raadsen S.A."/>
            <person name="Dufour S."/>
            <person name="Weltzien F.-A."/>
            <person name="Palstra A.P."/>
            <person name="Pelster B."/>
            <person name="Spaink H.P."/>
            <person name="Van Den Thillart G.E."/>
            <person name="Jansen H."/>
            <person name="Zahm M."/>
            <person name="Klopp C."/>
            <person name="Cedric C."/>
            <person name="Louis A."/>
            <person name="Berthelot C."/>
            <person name="Parey E."/>
            <person name="Roest Crollius H."/>
            <person name="Montfort J."/>
            <person name="Robinson-Rechavi M."/>
            <person name="Bucao C."/>
            <person name="Bouchez O."/>
            <person name="Gislard M."/>
            <person name="Lluch J."/>
            <person name="Milhes M."/>
            <person name="Lampietro C."/>
            <person name="Lopez Roques C."/>
            <person name="Donnadieu C."/>
            <person name="Braasch I."/>
            <person name="Desvignes T."/>
            <person name="Postlethwait J."/>
            <person name="Bobe J."/>
            <person name="Guiguen Y."/>
            <person name="Dirks R."/>
        </authorList>
    </citation>
    <scope>NUCLEOTIDE SEQUENCE</scope>
    <source>
        <strain evidence="2">Tag_6206</strain>
        <tissue evidence="2">Liver</tissue>
    </source>
</reference>
<sequence>MSHGVGGVPAGWANVLTLLAYLSSRSDLLGRILEQKEISCSAHAVDIVSIRLSHAPVLTDLHPASSCTPTQRQHREAVTMTTTLVIQQPKPVTDAMESSQWSTGICQCWEDMSTCCFVFWCCPCFACKTSREHGQCLCLPLLDFCGIVPPITYAMRVSVRQRYGITDSMCHDCLYATCCRACSWCQISREMKKRYQPIVLINAKSKQ</sequence>